<keyword evidence="6" id="KW-1185">Reference proteome</keyword>
<evidence type="ECO:0000313" key="5">
    <source>
        <dbReference type="EMBL" id="MBY8883479.1"/>
    </source>
</evidence>
<dbReference type="InterPro" id="IPR052174">
    <property type="entry name" value="Flavoredoxin"/>
</dbReference>
<dbReference type="Proteomes" id="UP001198565">
    <property type="component" value="Unassembled WGS sequence"/>
</dbReference>
<dbReference type="PANTHER" id="PTHR43567">
    <property type="entry name" value="FLAVOREDOXIN-RELATED-RELATED"/>
    <property type="match status" value="1"/>
</dbReference>
<dbReference type="SUPFAM" id="SSF50475">
    <property type="entry name" value="FMN-binding split barrel"/>
    <property type="match status" value="1"/>
</dbReference>
<keyword evidence="2" id="KW-0285">Flavoprotein</keyword>
<evidence type="ECO:0000256" key="3">
    <source>
        <dbReference type="ARBA" id="ARBA00038054"/>
    </source>
</evidence>
<comment type="cofactor">
    <cofactor evidence="1">
        <name>FMN</name>
        <dbReference type="ChEBI" id="CHEBI:58210"/>
    </cofactor>
</comment>
<accession>A0ABS7QJX2</accession>
<sequence>MHQVPGVKVLYFGTPVVLISTRNEDGTANLAPMSSAWWLGPYAMLGMGSASRTTRNLLREGECVLNLPSAAMADAVDRIALTTGEPEFSDRKRAQGYRFEPDKFGTAGLTEQPSELVAPPRALECPIQMEGRLVASHEVAGPEVNATAFQVEVVRTHVEEELIVPGTHHVDPVAWDPLIMKFCEFFGAGVNVRPSRLAGGWRMPPLRTPA</sequence>
<reference evidence="5 6" key="1">
    <citation type="submission" date="2021-08" db="EMBL/GenBank/DDBJ databases">
        <title>Streptomyces sp. PTM05 isolated from lichen.</title>
        <authorList>
            <person name="Somphong A."/>
            <person name="Phongsopitanun W."/>
            <person name="Tanasupawat S."/>
        </authorList>
    </citation>
    <scope>NUCLEOTIDE SEQUENCE [LARGE SCALE GENOMIC DNA]</scope>
    <source>
        <strain evidence="5 6">Ptm05</strain>
    </source>
</reference>
<proteinExistence type="inferred from homology"/>
<evidence type="ECO:0000256" key="2">
    <source>
        <dbReference type="ARBA" id="ARBA00022630"/>
    </source>
</evidence>
<comment type="similarity">
    <text evidence="3">Belongs to the flavoredoxin family.</text>
</comment>
<dbReference type="Pfam" id="PF01613">
    <property type="entry name" value="Flavin_Reduct"/>
    <property type="match status" value="1"/>
</dbReference>
<gene>
    <name evidence="5" type="ORF">K7472_01290</name>
</gene>
<feature type="domain" description="Flavin reductase like" evidence="4">
    <location>
        <begin position="9"/>
        <end position="170"/>
    </location>
</feature>
<evidence type="ECO:0000313" key="6">
    <source>
        <dbReference type="Proteomes" id="UP001198565"/>
    </source>
</evidence>
<evidence type="ECO:0000256" key="1">
    <source>
        <dbReference type="ARBA" id="ARBA00001917"/>
    </source>
</evidence>
<comment type="caution">
    <text evidence="5">The sequence shown here is derived from an EMBL/GenBank/DDBJ whole genome shotgun (WGS) entry which is preliminary data.</text>
</comment>
<protein>
    <submittedName>
        <fullName evidence="5">Flavin reductase family protein</fullName>
    </submittedName>
</protein>
<evidence type="ECO:0000259" key="4">
    <source>
        <dbReference type="SMART" id="SM00903"/>
    </source>
</evidence>
<name>A0ABS7QJX2_9ACTN</name>
<organism evidence="5 6">
    <name type="scientific">Streptantibioticus parmotrematis</name>
    <dbReference type="NCBI Taxonomy" id="2873249"/>
    <lineage>
        <taxon>Bacteria</taxon>
        <taxon>Bacillati</taxon>
        <taxon>Actinomycetota</taxon>
        <taxon>Actinomycetes</taxon>
        <taxon>Kitasatosporales</taxon>
        <taxon>Streptomycetaceae</taxon>
        <taxon>Streptantibioticus</taxon>
    </lineage>
</organism>
<dbReference type="RefSeq" id="WP_222973091.1">
    <property type="nucleotide sequence ID" value="NZ_JAINVZ010000001.1"/>
</dbReference>
<dbReference type="SMART" id="SM00903">
    <property type="entry name" value="Flavin_Reduct"/>
    <property type="match status" value="1"/>
</dbReference>
<dbReference type="EMBL" id="JAINVZ010000001">
    <property type="protein sequence ID" value="MBY8883479.1"/>
    <property type="molecule type" value="Genomic_DNA"/>
</dbReference>
<dbReference type="Gene3D" id="2.30.110.10">
    <property type="entry name" value="Electron Transport, Fmn-binding Protein, Chain A"/>
    <property type="match status" value="1"/>
</dbReference>
<dbReference type="InterPro" id="IPR002563">
    <property type="entry name" value="Flavin_Rdtase-like_dom"/>
</dbReference>
<dbReference type="PANTHER" id="PTHR43567:SF1">
    <property type="entry name" value="FLAVOREDOXIN"/>
    <property type="match status" value="1"/>
</dbReference>
<dbReference type="InterPro" id="IPR012349">
    <property type="entry name" value="Split_barrel_FMN-bd"/>
</dbReference>